<feature type="non-terminal residue" evidence="2">
    <location>
        <position position="586"/>
    </location>
</feature>
<proteinExistence type="predicted"/>
<feature type="compositionally biased region" description="Polar residues" evidence="1">
    <location>
        <begin position="559"/>
        <end position="570"/>
    </location>
</feature>
<dbReference type="EMBL" id="CALNXI010000807">
    <property type="protein sequence ID" value="CAH3140810.1"/>
    <property type="molecule type" value="Genomic_DNA"/>
</dbReference>
<evidence type="ECO:0000313" key="2">
    <source>
        <dbReference type="EMBL" id="CAH3140810.1"/>
    </source>
</evidence>
<sequence>MSPPSDIVCKKGPLKCEKNASFLIDTRSLKRPTDWKSDDLGSFHNVGCVSIGFFETSEEVCFISKSRPPRSAQAIVQLRKTYWTHSIHKDFKRRSYELWSGQGKRGRYILLQYEFDEEEHPVRKKPHGNAESSKPFARTKASTLQKIKAKSLCKGPSQVYDEVFEEANGVLGFESLGDIPKGRKQVENVKFNSKAVPRRSKDELCDLVEKILNDRFCTTNTLTPSVFCVDTTFNIGDYYVTATTYRHLMLTDVKYGGHPTMLGPCMLHMKRKQESYNFLASSLVSIDNELSNIVAIGSDRDAALRKGIKPCFPIATWLSCKKHVEDDVTRKLLELRIGESERKEFLLDIFGSDAREETGLIGACSCEEFDVCLESLYPVWIKREMEARGLSKEATTEFYSYFLTNVASDMKTTMIKPVRERIGLGENFFYNNDPESMNDRIKKRKGKGSRKLSWTECVDLLQSLAEEQARNGERALINEGPYQLSAGFAHMKITPEKWLSLSSQQKEKKVSLFRSASTGSALCRSSNTCTTSQHVPPSEVQDEEPTEEDDDSENPVVDKTNSSSSGNLTVAATMGMPKSAGRKPGS</sequence>
<feature type="region of interest" description="Disordered" evidence="1">
    <location>
        <begin position="523"/>
        <end position="586"/>
    </location>
</feature>
<feature type="compositionally biased region" description="Polar residues" evidence="1">
    <location>
        <begin position="523"/>
        <end position="535"/>
    </location>
</feature>
<evidence type="ECO:0000256" key="1">
    <source>
        <dbReference type="SAM" id="MobiDB-lite"/>
    </source>
</evidence>
<evidence type="ECO:0000313" key="3">
    <source>
        <dbReference type="Proteomes" id="UP001159427"/>
    </source>
</evidence>
<accession>A0ABN8PC70</accession>
<feature type="compositionally biased region" description="Acidic residues" evidence="1">
    <location>
        <begin position="540"/>
        <end position="553"/>
    </location>
</feature>
<gene>
    <name evidence="2" type="ORF">PEVE_00041905</name>
</gene>
<reference evidence="2 3" key="1">
    <citation type="submission" date="2022-05" db="EMBL/GenBank/DDBJ databases">
        <authorList>
            <consortium name="Genoscope - CEA"/>
            <person name="William W."/>
        </authorList>
    </citation>
    <scope>NUCLEOTIDE SEQUENCE [LARGE SCALE GENOMIC DNA]</scope>
</reference>
<name>A0ABN8PC70_9CNID</name>
<dbReference type="Proteomes" id="UP001159427">
    <property type="component" value="Unassembled WGS sequence"/>
</dbReference>
<organism evidence="2 3">
    <name type="scientific">Porites evermanni</name>
    <dbReference type="NCBI Taxonomy" id="104178"/>
    <lineage>
        <taxon>Eukaryota</taxon>
        <taxon>Metazoa</taxon>
        <taxon>Cnidaria</taxon>
        <taxon>Anthozoa</taxon>
        <taxon>Hexacorallia</taxon>
        <taxon>Scleractinia</taxon>
        <taxon>Fungiina</taxon>
        <taxon>Poritidae</taxon>
        <taxon>Porites</taxon>
    </lineage>
</organism>
<evidence type="ECO:0008006" key="4">
    <source>
        <dbReference type="Google" id="ProtNLM"/>
    </source>
</evidence>
<keyword evidence="3" id="KW-1185">Reference proteome</keyword>
<protein>
    <recommendedName>
        <fullName evidence="4">MULE transposase domain-containing protein</fullName>
    </recommendedName>
</protein>
<comment type="caution">
    <text evidence="2">The sequence shown here is derived from an EMBL/GenBank/DDBJ whole genome shotgun (WGS) entry which is preliminary data.</text>
</comment>